<accession>A0A4Y2TQE9</accession>
<name>A0A4Y2TQE9_ARAVE</name>
<proteinExistence type="predicted"/>
<gene>
    <name evidence="2" type="ORF">AVEN_183466_1</name>
</gene>
<evidence type="ECO:0000313" key="2">
    <source>
        <dbReference type="EMBL" id="GBO02758.1"/>
    </source>
</evidence>
<dbReference type="AlphaFoldDB" id="A0A4Y2TQE9"/>
<comment type="caution">
    <text evidence="2">The sequence shown here is derived from an EMBL/GenBank/DDBJ whole genome shotgun (WGS) entry which is preliminary data.</text>
</comment>
<dbReference type="EMBL" id="BGPR01030321">
    <property type="protein sequence ID" value="GBO02758.1"/>
    <property type="molecule type" value="Genomic_DNA"/>
</dbReference>
<sequence length="195" mass="20762">MRGLKILCTGRQAFTANKATDDEGAGRKSHYDTAPLTRYATGNANPKNALYCTGIIAKAKVRWAMASREEPRPKDALLIYINTLGSGQPLTRSSTFGSHAPCAPDCTLRSATPFAEHPARHFARTLDRASSLEAPASTFRSHQKSSRAQAHGSTLATPLARAMQAGSLAPYPLAHTLAQPLQAHPGSDSDLLSSP</sequence>
<organism evidence="2 3">
    <name type="scientific">Araneus ventricosus</name>
    <name type="common">Orbweaver spider</name>
    <name type="synonym">Epeira ventricosa</name>
    <dbReference type="NCBI Taxonomy" id="182803"/>
    <lineage>
        <taxon>Eukaryota</taxon>
        <taxon>Metazoa</taxon>
        <taxon>Ecdysozoa</taxon>
        <taxon>Arthropoda</taxon>
        <taxon>Chelicerata</taxon>
        <taxon>Arachnida</taxon>
        <taxon>Araneae</taxon>
        <taxon>Araneomorphae</taxon>
        <taxon>Entelegynae</taxon>
        <taxon>Araneoidea</taxon>
        <taxon>Araneidae</taxon>
        <taxon>Araneus</taxon>
    </lineage>
</organism>
<feature type="region of interest" description="Disordered" evidence="1">
    <location>
        <begin position="133"/>
        <end position="154"/>
    </location>
</feature>
<protein>
    <submittedName>
        <fullName evidence="2">Uncharacterized protein</fullName>
    </submittedName>
</protein>
<reference evidence="2 3" key="1">
    <citation type="journal article" date="2019" name="Sci. Rep.">
        <title>Orb-weaving spider Araneus ventricosus genome elucidates the spidroin gene catalogue.</title>
        <authorList>
            <person name="Kono N."/>
            <person name="Nakamura H."/>
            <person name="Ohtoshi R."/>
            <person name="Moran D.A.P."/>
            <person name="Shinohara A."/>
            <person name="Yoshida Y."/>
            <person name="Fujiwara M."/>
            <person name="Mori M."/>
            <person name="Tomita M."/>
            <person name="Arakawa K."/>
        </authorList>
    </citation>
    <scope>NUCLEOTIDE SEQUENCE [LARGE SCALE GENOMIC DNA]</scope>
</reference>
<evidence type="ECO:0000256" key="1">
    <source>
        <dbReference type="SAM" id="MobiDB-lite"/>
    </source>
</evidence>
<keyword evidence="3" id="KW-1185">Reference proteome</keyword>
<evidence type="ECO:0000313" key="3">
    <source>
        <dbReference type="Proteomes" id="UP000499080"/>
    </source>
</evidence>
<dbReference type="Proteomes" id="UP000499080">
    <property type="component" value="Unassembled WGS sequence"/>
</dbReference>